<dbReference type="KEGG" id="amt:Amet_2588"/>
<sequence length="47" mass="5982">MNNNVIDYKDLLSNKEKRIRLKHMYWLVLWWEEEKRKVRVSDEKIFS</sequence>
<protein>
    <submittedName>
        <fullName evidence="1">Uncharacterized protein</fullName>
    </submittedName>
</protein>
<dbReference type="Proteomes" id="UP000001572">
    <property type="component" value="Chromosome"/>
</dbReference>
<evidence type="ECO:0000313" key="2">
    <source>
        <dbReference type="Proteomes" id="UP000001572"/>
    </source>
</evidence>
<dbReference type="RefSeq" id="WP_012063714.1">
    <property type="nucleotide sequence ID" value="NC_009633.1"/>
</dbReference>
<dbReference type="EMBL" id="CP000724">
    <property type="protein sequence ID" value="ABR48740.1"/>
    <property type="molecule type" value="Genomic_DNA"/>
</dbReference>
<dbReference type="HOGENOM" id="CLU_3163855_0_0_9"/>
<reference evidence="2" key="1">
    <citation type="journal article" date="2016" name="Genome Announc.">
        <title>Complete genome sequence of Alkaliphilus metalliredigens strain QYMF, an alkaliphilic and metal-reducing bacterium isolated from borax-contaminated leachate ponds.</title>
        <authorList>
            <person name="Hwang C."/>
            <person name="Copeland A."/>
            <person name="Lucas S."/>
            <person name="Lapidus A."/>
            <person name="Barry K."/>
            <person name="Detter J.C."/>
            <person name="Glavina Del Rio T."/>
            <person name="Hammon N."/>
            <person name="Israni S."/>
            <person name="Dalin E."/>
            <person name="Tice H."/>
            <person name="Pitluck S."/>
            <person name="Chertkov O."/>
            <person name="Brettin T."/>
            <person name="Bruce D."/>
            <person name="Han C."/>
            <person name="Schmutz J."/>
            <person name="Larimer F."/>
            <person name="Land M.L."/>
            <person name="Hauser L."/>
            <person name="Kyrpides N."/>
            <person name="Mikhailova N."/>
            <person name="Ye Q."/>
            <person name="Zhou J."/>
            <person name="Richardson P."/>
            <person name="Fields M.W."/>
        </authorList>
    </citation>
    <scope>NUCLEOTIDE SEQUENCE [LARGE SCALE GENOMIC DNA]</scope>
    <source>
        <strain evidence="2">QYMF</strain>
    </source>
</reference>
<gene>
    <name evidence="1" type="ordered locus">Amet_2588</name>
</gene>
<keyword evidence="2" id="KW-1185">Reference proteome</keyword>
<accession>A6TRC2</accession>
<dbReference type="AlphaFoldDB" id="A6TRC2"/>
<proteinExistence type="predicted"/>
<organism evidence="1 2">
    <name type="scientific">Alkaliphilus metalliredigens (strain QYMF)</name>
    <dbReference type="NCBI Taxonomy" id="293826"/>
    <lineage>
        <taxon>Bacteria</taxon>
        <taxon>Bacillati</taxon>
        <taxon>Bacillota</taxon>
        <taxon>Clostridia</taxon>
        <taxon>Peptostreptococcales</taxon>
        <taxon>Natronincolaceae</taxon>
        <taxon>Alkaliphilus</taxon>
    </lineage>
</organism>
<name>A6TRC2_ALKMQ</name>
<evidence type="ECO:0000313" key="1">
    <source>
        <dbReference type="EMBL" id="ABR48740.1"/>
    </source>
</evidence>
<dbReference type="STRING" id="293826.Amet_2588"/>